<protein>
    <submittedName>
        <fullName evidence="1">12532_t:CDS:1</fullName>
    </submittedName>
</protein>
<evidence type="ECO:0000313" key="2">
    <source>
        <dbReference type="Proteomes" id="UP000789920"/>
    </source>
</evidence>
<comment type="caution">
    <text evidence="1">The sequence shown here is derived from an EMBL/GenBank/DDBJ whole genome shotgun (WGS) entry which is preliminary data.</text>
</comment>
<keyword evidence="2" id="KW-1185">Reference proteome</keyword>
<organism evidence="1 2">
    <name type="scientific">Racocetra persica</name>
    <dbReference type="NCBI Taxonomy" id="160502"/>
    <lineage>
        <taxon>Eukaryota</taxon>
        <taxon>Fungi</taxon>
        <taxon>Fungi incertae sedis</taxon>
        <taxon>Mucoromycota</taxon>
        <taxon>Glomeromycotina</taxon>
        <taxon>Glomeromycetes</taxon>
        <taxon>Diversisporales</taxon>
        <taxon>Gigasporaceae</taxon>
        <taxon>Racocetra</taxon>
    </lineage>
</organism>
<sequence length="70" mass="7949">ILDKESSIFNSANEVRVLLRSWQFWIDIEQLRDILSPAKCSVKNVEFTSTSIADVFVKLIKLAAAIKEIP</sequence>
<dbReference type="Proteomes" id="UP000789920">
    <property type="component" value="Unassembled WGS sequence"/>
</dbReference>
<feature type="non-terminal residue" evidence="1">
    <location>
        <position position="1"/>
    </location>
</feature>
<name>A0ACA9T088_9GLOM</name>
<evidence type="ECO:0000313" key="1">
    <source>
        <dbReference type="EMBL" id="CAG8852272.1"/>
    </source>
</evidence>
<accession>A0ACA9T088</accession>
<gene>
    <name evidence="1" type="ORF">RPERSI_LOCUS36992</name>
</gene>
<proteinExistence type="predicted"/>
<reference evidence="1" key="1">
    <citation type="submission" date="2021-06" db="EMBL/GenBank/DDBJ databases">
        <authorList>
            <person name="Kallberg Y."/>
            <person name="Tangrot J."/>
            <person name="Rosling A."/>
        </authorList>
    </citation>
    <scope>NUCLEOTIDE SEQUENCE</scope>
    <source>
        <strain evidence="1">MA461A</strain>
    </source>
</reference>
<dbReference type="EMBL" id="CAJVQC010181012">
    <property type="protein sequence ID" value="CAG8852272.1"/>
    <property type="molecule type" value="Genomic_DNA"/>
</dbReference>